<protein>
    <submittedName>
        <fullName evidence="2">Uncharacterized protein</fullName>
    </submittedName>
</protein>
<gene>
    <name evidence="2" type="ORF">AT15_00820</name>
</gene>
<keyword evidence="3" id="KW-1185">Reference proteome</keyword>
<reference evidence="2 3" key="1">
    <citation type="submission" date="2014-02" db="EMBL/GenBank/DDBJ databases">
        <title>Kosmotoga genome sequencing.</title>
        <authorList>
            <person name="Pollo S.M."/>
            <person name="Charchuk R."/>
            <person name="Nesbo C.L."/>
        </authorList>
    </citation>
    <scope>NUCLEOTIDE SEQUENCE [LARGE SCALE GENOMIC DNA]</scope>
    <source>
        <strain evidence="2 3">S304</strain>
    </source>
</reference>
<evidence type="ECO:0000313" key="3">
    <source>
        <dbReference type="Proteomes" id="UP000077339"/>
    </source>
</evidence>
<organism evidence="2 3">
    <name type="scientific">Kosmotoga arenicorallina S304</name>
    <dbReference type="NCBI Taxonomy" id="1453497"/>
    <lineage>
        <taxon>Bacteria</taxon>
        <taxon>Thermotogati</taxon>
        <taxon>Thermotogota</taxon>
        <taxon>Thermotogae</taxon>
        <taxon>Kosmotogales</taxon>
        <taxon>Kosmotogaceae</taxon>
        <taxon>Kosmotoga</taxon>
    </lineage>
</organism>
<keyword evidence="1" id="KW-0812">Transmembrane</keyword>
<proteinExistence type="predicted"/>
<dbReference type="STRING" id="1453497.AT15_00820"/>
<dbReference type="Proteomes" id="UP000077339">
    <property type="component" value="Unassembled WGS sequence"/>
</dbReference>
<evidence type="ECO:0000256" key="1">
    <source>
        <dbReference type="SAM" id="Phobius"/>
    </source>
</evidence>
<dbReference type="EMBL" id="JFHK01000015">
    <property type="protein sequence ID" value="OAA30088.1"/>
    <property type="molecule type" value="Genomic_DNA"/>
</dbReference>
<feature type="transmembrane region" description="Helical" evidence="1">
    <location>
        <begin position="6"/>
        <end position="30"/>
    </location>
</feature>
<keyword evidence="1" id="KW-1133">Transmembrane helix</keyword>
<evidence type="ECO:0000313" key="2">
    <source>
        <dbReference type="EMBL" id="OAA30088.1"/>
    </source>
</evidence>
<dbReference type="AlphaFoldDB" id="A0A176K0E1"/>
<sequence>MKKLEILVALFFGIILIFHLFEVTGINAVLRSWLFELSEPLLSLRSSAVNIYSKATDSHIIQFPEITFSGSCTTSIAPPLAVGFYNHSFGDYVILDSNATPLEKSPVVSLRTRRLAGVVSKALGKQVVVEPLRNLSFQLPAVARRKDWDLEIEGVIFSESRNLYFRSFDPEELLPGDSVFISPEIEGFGYFYSLDATYIGDILSPMPDGYLLDHDNMNPGYYAFLEAK</sequence>
<dbReference type="PATRIC" id="fig|1453497.3.peg.174"/>
<name>A0A176K0E1_9BACT</name>
<dbReference type="RefSeq" id="WP_068347747.1">
    <property type="nucleotide sequence ID" value="NZ_JFHK01000015.1"/>
</dbReference>
<accession>A0A176K0E1</accession>
<dbReference type="OrthoDB" id="43654at2"/>
<comment type="caution">
    <text evidence="2">The sequence shown here is derived from an EMBL/GenBank/DDBJ whole genome shotgun (WGS) entry which is preliminary data.</text>
</comment>
<keyword evidence="1" id="KW-0472">Membrane</keyword>